<accession>W6QNE3</accession>
<evidence type="ECO:0000313" key="2">
    <source>
        <dbReference type="EMBL" id="CDM38428.1"/>
    </source>
</evidence>
<dbReference type="GO" id="GO:0008408">
    <property type="term" value="F:3'-5' exonuclease activity"/>
    <property type="evidence" value="ECO:0007669"/>
    <property type="project" value="InterPro"/>
</dbReference>
<dbReference type="InterPro" id="IPR002562">
    <property type="entry name" value="3'-5'_exonuclease_dom"/>
</dbReference>
<dbReference type="AlphaFoldDB" id="W6QNE3"/>
<sequence length="289" mass="32306">MSASETSPDRRPDPESLGRCTVAEILGSPSLEASLKRLDLKTGRGPEFVDTEAKVASLVGKLQDLPTNPPSLYIDLEGVNLSRHGSISVLQIYVLPLDETYLVDIYTLKEKAFLQPASNNDQTLLGILESPCISKVFFDVRNDSDALFNHFNVKLAGVIDLQLMELATRYYSKKYVSGLAKCIDRDAPLTTDEMRTWKASKEKGLKLFAPERGGSYDVFNVRPLPDDIKEYCVQDVQFLPKLWVQYQGKISSSWTKRVMTESANRVMLSQTATYDGKGKDKALAPVGWW</sequence>
<evidence type="ECO:0000313" key="3">
    <source>
        <dbReference type="Proteomes" id="UP000030686"/>
    </source>
</evidence>
<dbReference type="Pfam" id="PF01612">
    <property type="entry name" value="DNA_pol_A_exo1"/>
    <property type="match status" value="1"/>
</dbReference>
<keyword evidence="3" id="KW-1185">Reference proteome</keyword>
<proteinExistence type="predicted"/>
<organism evidence="2 3">
    <name type="scientific">Penicillium roqueforti (strain FM164)</name>
    <dbReference type="NCBI Taxonomy" id="1365484"/>
    <lineage>
        <taxon>Eukaryota</taxon>
        <taxon>Fungi</taxon>
        <taxon>Dikarya</taxon>
        <taxon>Ascomycota</taxon>
        <taxon>Pezizomycotina</taxon>
        <taxon>Eurotiomycetes</taxon>
        <taxon>Eurotiomycetidae</taxon>
        <taxon>Eurotiales</taxon>
        <taxon>Aspergillaceae</taxon>
        <taxon>Penicillium</taxon>
    </lineage>
</organism>
<evidence type="ECO:0000259" key="1">
    <source>
        <dbReference type="Pfam" id="PF01612"/>
    </source>
</evidence>
<dbReference type="Gene3D" id="3.30.420.10">
    <property type="entry name" value="Ribonuclease H-like superfamily/Ribonuclease H"/>
    <property type="match status" value="1"/>
</dbReference>
<dbReference type="SUPFAM" id="SSF53098">
    <property type="entry name" value="Ribonuclease H-like"/>
    <property type="match status" value="1"/>
</dbReference>
<dbReference type="STRING" id="1365484.W6QNE3"/>
<dbReference type="Proteomes" id="UP000030686">
    <property type="component" value="Unassembled WGS sequence"/>
</dbReference>
<dbReference type="InterPro" id="IPR012337">
    <property type="entry name" value="RNaseH-like_sf"/>
</dbReference>
<dbReference type="OMA" id="GSHEVFN"/>
<dbReference type="PANTHER" id="PTHR43040:SF1">
    <property type="entry name" value="RIBONUCLEASE D"/>
    <property type="match status" value="1"/>
</dbReference>
<dbReference type="GO" id="GO:0006139">
    <property type="term" value="P:nucleobase-containing compound metabolic process"/>
    <property type="evidence" value="ECO:0007669"/>
    <property type="project" value="InterPro"/>
</dbReference>
<dbReference type="OrthoDB" id="26838at2759"/>
<gene>
    <name evidence="2" type="ORF">PROQFM164_S12g000037</name>
</gene>
<name>W6QNE3_PENRF</name>
<dbReference type="EMBL" id="HG792026">
    <property type="protein sequence ID" value="CDM38428.1"/>
    <property type="molecule type" value="Genomic_DNA"/>
</dbReference>
<feature type="domain" description="3'-5' exonuclease" evidence="1">
    <location>
        <begin position="47"/>
        <end position="243"/>
    </location>
</feature>
<reference evidence="2" key="1">
    <citation type="journal article" date="2014" name="Nat. Commun.">
        <title>Multiple recent horizontal transfers of a large genomic region in cheese making fungi.</title>
        <authorList>
            <person name="Cheeseman K."/>
            <person name="Ropars J."/>
            <person name="Renault P."/>
            <person name="Dupont J."/>
            <person name="Gouzy J."/>
            <person name="Branca A."/>
            <person name="Abraham A.L."/>
            <person name="Ceppi M."/>
            <person name="Conseiller E."/>
            <person name="Debuchy R."/>
            <person name="Malagnac F."/>
            <person name="Goarin A."/>
            <person name="Silar P."/>
            <person name="Lacoste S."/>
            <person name="Sallet E."/>
            <person name="Bensimon A."/>
            <person name="Giraud T."/>
            <person name="Brygoo Y."/>
        </authorList>
    </citation>
    <scope>NUCLEOTIDE SEQUENCE [LARGE SCALE GENOMIC DNA]</scope>
    <source>
        <strain evidence="2">FM164</strain>
    </source>
</reference>
<dbReference type="InterPro" id="IPR036397">
    <property type="entry name" value="RNaseH_sf"/>
</dbReference>
<dbReference type="PANTHER" id="PTHR43040">
    <property type="entry name" value="RIBONUCLEASE D"/>
    <property type="match status" value="1"/>
</dbReference>
<protein>
    <submittedName>
        <fullName evidence="2">Ribonuclease H-like domain</fullName>
    </submittedName>
</protein>
<dbReference type="GO" id="GO:0003676">
    <property type="term" value="F:nucleic acid binding"/>
    <property type="evidence" value="ECO:0007669"/>
    <property type="project" value="InterPro"/>
</dbReference>